<dbReference type="Proteomes" id="UP000053660">
    <property type="component" value="Unassembled WGS sequence"/>
</dbReference>
<proteinExistence type="predicted"/>
<keyword evidence="3" id="KW-1185">Reference proteome</keyword>
<organism evidence="2 3">
    <name type="scientific">Oesophagostomum dentatum</name>
    <name type="common">Nodular worm</name>
    <dbReference type="NCBI Taxonomy" id="61180"/>
    <lineage>
        <taxon>Eukaryota</taxon>
        <taxon>Metazoa</taxon>
        <taxon>Ecdysozoa</taxon>
        <taxon>Nematoda</taxon>
        <taxon>Chromadorea</taxon>
        <taxon>Rhabditida</taxon>
        <taxon>Rhabditina</taxon>
        <taxon>Rhabditomorpha</taxon>
        <taxon>Strongyloidea</taxon>
        <taxon>Strongylidae</taxon>
        <taxon>Oesophagostomum</taxon>
    </lineage>
</organism>
<dbReference type="AlphaFoldDB" id="A0A0B1TQA8"/>
<dbReference type="InterPro" id="IPR002350">
    <property type="entry name" value="Kazal_dom"/>
</dbReference>
<dbReference type="SMART" id="SM00280">
    <property type="entry name" value="KAZAL"/>
    <property type="match status" value="2"/>
</dbReference>
<evidence type="ECO:0000259" key="1">
    <source>
        <dbReference type="PROSITE" id="PS51465"/>
    </source>
</evidence>
<feature type="domain" description="Kazal-like" evidence="1">
    <location>
        <begin position="64"/>
        <end position="118"/>
    </location>
</feature>
<reference evidence="2 3" key="1">
    <citation type="submission" date="2014-03" db="EMBL/GenBank/DDBJ databases">
        <title>Draft genome of the hookworm Oesophagostomum dentatum.</title>
        <authorList>
            <person name="Mitreva M."/>
        </authorList>
    </citation>
    <scope>NUCLEOTIDE SEQUENCE [LARGE SCALE GENOMIC DNA]</scope>
    <source>
        <strain evidence="2 3">OD-Hann</strain>
    </source>
</reference>
<dbReference type="Gene3D" id="3.30.60.30">
    <property type="match status" value="2"/>
</dbReference>
<evidence type="ECO:0000313" key="3">
    <source>
        <dbReference type="Proteomes" id="UP000053660"/>
    </source>
</evidence>
<dbReference type="PROSITE" id="PS51465">
    <property type="entry name" value="KAZAL_2"/>
    <property type="match status" value="1"/>
</dbReference>
<dbReference type="SUPFAM" id="SSF100895">
    <property type="entry name" value="Kazal-type serine protease inhibitors"/>
    <property type="match status" value="2"/>
</dbReference>
<dbReference type="InterPro" id="IPR036058">
    <property type="entry name" value="Kazal_dom_sf"/>
</dbReference>
<name>A0A0B1TQA8_OESDE</name>
<dbReference type="EMBL" id="KN549433">
    <property type="protein sequence ID" value="KHJ97570.1"/>
    <property type="molecule type" value="Genomic_DNA"/>
</dbReference>
<dbReference type="OrthoDB" id="5851279at2759"/>
<accession>A0A0B1TQA8</accession>
<dbReference type="Pfam" id="PF07648">
    <property type="entry name" value="Kazal_2"/>
    <property type="match status" value="1"/>
</dbReference>
<sequence length="130" mass="14448">MSKSLKKTLTVVHSGECCTIEACHKGASAPVCDTHGGTHATKCHFQNTKCIHDKMHPNNPINLAYSGACCSNNCANVPDEPVCDQHGNMYRNRCQFKYKACERRKRANSVLLETPCPERRVARRTVETVS</sequence>
<evidence type="ECO:0000313" key="2">
    <source>
        <dbReference type="EMBL" id="KHJ97570.1"/>
    </source>
</evidence>
<gene>
    <name evidence="2" type="ORF">OESDEN_02449</name>
</gene>
<protein>
    <submittedName>
        <fullName evidence="2">Kazal-type serine protease inhibitor domain protein</fullName>
    </submittedName>
</protein>